<evidence type="ECO:0000313" key="4">
    <source>
        <dbReference type="Proteomes" id="UP000199700"/>
    </source>
</evidence>
<feature type="domain" description="Helicase/UvrB N-terminal" evidence="1">
    <location>
        <begin position="114"/>
        <end position="275"/>
    </location>
</feature>
<sequence length="1009" mass="114266">MDGLIMGDNTVGSRFKFDASQPYQLDAINSVVDLLDGQPKDAEKLETTLRGQVAAVDASDNAAFDLDLSQEVGAVGNRLVLDNDTVLANLQRVQDRNGLEVASKLFDDSGLDFDIEMETGTGKTYVYLRTIFELAERYNFTKFVILVPSVAIREGVNTSIRLMRSHFENLYKKRNITFDSSVYSGKTAEEVQAFATSTNVQIMVMTIDSIRGNAATRIIHQTRDKLNGLKPIDYLKATHPVVVMDEPQNMESQLSQSAVGELDPVFTLRYSATHKKLRNVVYRLDPVDAHDLGLVKQIVVADVQQQGADATPYIKLVEVKNDKGWVARLELSCRKADGALERRVVNVKQNQELSDPRLTDNASYDGWRLNEMSIEPSIVDLTLHNGYLYQGESIGGSSGAIYKEMIRETIKEHLRKETQLRAKGIKVLSLFFIDKVESFLGDGSNNNDANGQFVRWFDELFVEERAKSPQWQELLPQDPAELRRGYFSVLKGKKGAPDGFQEVSKSGTTKAEDDAYELIMQDKERLLDDNEPTRFVFSHSALREGWDNPNVFQICTLREMGAETERRQTLGRGLRLPVAKSEGGYERVADRGIATLTVVANESYNQFADALQKEYKDAGVEIGRVRKAEFSKIPLQNPDGALTDENLGYEGSVSIWEHLLAQRFINKDGVVQPKFQPNAVDFSLNMSADFIWTEPFVIELVSRANIGKYVKPISKRHPRKLNKQLFANPEFEKFWETISRRTTYRVEVDREKIIENSVKAIKEAPDIDPLRIQITRAGVKVLRGGAKGQELGSRRQELRGSYDLPDIIGELQEATSLTRKTIVDVLVGSGRLDDFISNPNDFIAMAKRIMQTELAKLVVDGVQYEKIAGSVYELRELRKDGEEEKERFLDQMYKLENADKSNFDYVVYDSDPERQFAELLDGREDITFFMKLPDKFKIDTPVGPYNPDWAIVKHEDGEERVYMIRETKSTEEEIKRRPTENAKIKAAKRHFEAIGVPDYAVSVPGTWRI</sequence>
<protein>
    <submittedName>
        <fullName evidence="3">Type III restriction enzyme</fullName>
    </submittedName>
</protein>
<evidence type="ECO:0000259" key="1">
    <source>
        <dbReference type="Pfam" id="PF04851"/>
    </source>
</evidence>
<keyword evidence="4" id="KW-1185">Reference proteome</keyword>
<accession>A0A1H1WQ44</accession>
<dbReference type="EMBL" id="LT629739">
    <property type="protein sequence ID" value="SDS99195.1"/>
    <property type="molecule type" value="Genomic_DNA"/>
</dbReference>
<dbReference type="InterPro" id="IPR006935">
    <property type="entry name" value="Helicase/UvrB_N"/>
</dbReference>
<dbReference type="GO" id="GO:0015668">
    <property type="term" value="F:type III site-specific deoxyribonuclease activity"/>
    <property type="evidence" value="ECO:0007669"/>
    <property type="project" value="InterPro"/>
</dbReference>
<dbReference type="InterPro" id="IPR027417">
    <property type="entry name" value="P-loop_NTPase"/>
</dbReference>
<dbReference type="Pfam" id="PF04851">
    <property type="entry name" value="ResIII"/>
    <property type="match status" value="1"/>
</dbReference>
<dbReference type="STRING" id="629680.SAMN04489751_3445"/>
<dbReference type="Proteomes" id="UP000199700">
    <property type="component" value="Chromosome"/>
</dbReference>
<dbReference type="InterPro" id="IPR045572">
    <property type="entry name" value="RE_endonuc_C"/>
</dbReference>
<dbReference type="REBASE" id="160932">
    <property type="entry name" value="Bsa22082ORF3446P"/>
</dbReference>
<dbReference type="AlphaFoldDB" id="A0A1H1WQ44"/>
<gene>
    <name evidence="3" type="ORF">SAMN04489751_3445</name>
</gene>
<feature type="domain" description="Type III restriction enzyme C-terminal endonuclease" evidence="2">
    <location>
        <begin position="900"/>
        <end position="996"/>
    </location>
</feature>
<dbReference type="Pfam" id="PF19778">
    <property type="entry name" value="RE_endonuc"/>
    <property type="match status" value="1"/>
</dbReference>
<evidence type="ECO:0000259" key="2">
    <source>
        <dbReference type="Pfam" id="PF19778"/>
    </source>
</evidence>
<dbReference type="SUPFAM" id="SSF52540">
    <property type="entry name" value="P-loop containing nucleoside triphosphate hydrolases"/>
    <property type="match status" value="1"/>
</dbReference>
<reference evidence="3" key="1">
    <citation type="submission" date="2016-10" db="EMBL/GenBank/DDBJ databases">
        <authorList>
            <person name="Varghese N."/>
            <person name="Submissions S."/>
        </authorList>
    </citation>
    <scope>NUCLEOTIDE SEQUENCE [LARGE SCALE GENOMIC DNA]</scope>
    <source>
        <strain evidence="3">DSM 22082</strain>
    </source>
</reference>
<dbReference type="Gene3D" id="3.40.50.300">
    <property type="entry name" value="P-loop containing nucleotide triphosphate hydrolases"/>
    <property type="match status" value="2"/>
</dbReference>
<proteinExistence type="predicted"/>
<name>A0A1H1WQ44_BRESA</name>
<organism evidence="3 4">
    <name type="scientific">Brevibacterium sandarakinum</name>
    <dbReference type="NCBI Taxonomy" id="629680"/>
    <lineage>
        <taxon>Bacteria</taxon>
        <taxon>Bacillati</taxon>
        <taxon>Actinomycetota</taxon>
        <taxon>Actinomycetes</taxon>
        <taxon>Micrococcales</taxon>
        <taxon>Brevibacteriaceae</taxon>
        <taxon>Brevibacterium</taxon>
    </lineage>
</organism>
<evidence type="ECO:0000313" key="3">
    <source>
        <dbReference type="EMBL" id="SDS99195.1"/>
    </source>
</evidence>
<dbReference type="GO" id="GO:0003677">
    <property type="term" value="F:DNA binding"/>
    <property type="evidence" value="ECO:0007669"/>
    <property type="project" value="InterPro"/>
</dbReference>
<dbReference type="GO" id="GO:0005524">
    <property type="term" value="F:ATP binding"/>
    <property type="evidence" value="ECO:0007669"/>
    <property type="project" value="InterPro"/>
</dbReference>